<dbReference type="RefSeq" id="WP_344099559.1">
    <property type="nucleotide sequence ID" value="NZ_BAAANL010000001.1"/>
</dbReference>
<keyword evidence="5 8" id="KW-0648">Protein biosynthesis</keyword>
<feature type="binding site" evidence="8">
    <location>
        <begin position="166"/>
        <end position="168"/>
    </location>
    <ligand>
        <name>ATP</name>
        <dbReference type="ChEBI" id="CHEBI:30616"/>
    </ligand>
</feature>
<dbReference type="EMBL" id="BAAANL010000001">
    <property type="protein sequence ID" value="GAA1853073.1"/>
    <property type="molecule type" value="Genomic_DNA"/>
</dbReference>
<comment type="similarity">
    <text evidence="1 8 9">Belongs to the class-I aminoacyl-tRNA synthetase family.</text>
</comment>
<comment type="subunit">
    <text evidence="8">Homodimer.</text>
</comment>
<dbReference type="InterPro" id="IPR002305">
    <property type="entry name" value="aa-tRNA-synth_Ic"/>
</dbReference>
<evidence type="ECO:0000256" key="1">
    <source>
        <dbReference type="ARBA" id="ARBA00005594"/>
    </source>
</evidence>
<gene>
    <name evidence="10" type="primary">trpS_1</name>
    <name evidence="8" type="synonym">trpS</name>
    <name evidence="10" type="ORF">GCM10009751_07130</name>
</gene>
<dbReference type="Gene3D" id="3.40.50.620">
    <property type="entry name" value="HUPs"/>
    <property type="match status" value="1"/>
</dbReference>
<dbReference type="InterPro" id="IPR050203">
    <property type="entry name" value="Trp-tRNA_synthetase"/>
</dbReference>
<evidence type="ECO:0000256" key="4">
    <source>
        <dbReference type="ARBA" id="ARBA00022840"/>
    </source>
</evidence>
<keyword evidence="6 8" id="KW-0030">Aminoacyl-tRNA synthetase</keyword>
<keyword evidence="8" id="KW-0963">Cytoplasm</keyword>
<dbReference type="CDD" id="cd00806">
    <property type="entry name" value="TrpRS_core"/>
    <property type="match status" value="1"/>
</dbReference>
<dbReference type="PRINTS" id="PR01039">
    <property type="entry name" value="TRNASYNTHTRP"/>
</dbReference>
<sequence>MPSETQVAHDAAVATAPRVRQRILSGMQPTHDSLTIGNYIGALQQWVALQDSYDALYCVVDLHALTVHPDPAVLRERTRRTAAQYLAGGVDPERSVLFVQSHVPEHTELAWLLSCQTGYGEASRMTQFKDKAEKQGTEGTTVGLFTYPVLMAADILLYDAALVPVGEDQRQHLELTRDLAERLNTRFGEGTAVVPDAHIVKAVAKIYDLQEPTAKMSKSEAGKGSLLLLEDVKRTAKKIKSAVTDADETYAVRFDPAAKPGISNLLTIFSAVTGRGVDEIAAEYDGRGYGHLKVALADAVVAFLEPFQERANGYLADPAELDRVLADGADRARDIAQPVLERVKSRFGLLPARAARPAAAVSPAERAQ</sequence>
<comment type="function">
    <text evidence="8">Catalyzes the attachment of tryptophan to tRNA(Trp).</text>
</comment>
<name>A0ABN2N562_9MICO</name>
<feature type="binding site" evidence="8">
    <location>
        <begin position="28"/>
        <end position="30"/>
    </location>
    <ligand>
        <name>ATP</name>
        <dbReference type="ChEBI" id="CHEBI:30616"/>
    </ligand>
</feature>
<dbReference type="SUPFAM" id="SSF52374">
    <property type="entry name" value="Nucleotidylyl transferase"/>
    <property type="match status" value="1"/>
</dbReference>
<keyword evidence="2 8" id="KW-0436">Ligase</keyword>
<organism evidence="10 11">
    <name type="scientific">Myceligenerans crystallogenes</name>
    <dbReference type="NCBI Taxonomy" id="316335"/>
    <lineage>
        <taxon>Bacteria</taxon>
        <taxon>Bacillati</taxon>
        <taxon>Actinomycetota</taxon>
        <taxon>Actinomycetes</taxon>
        <taxon>Micrococcales</taxon>
        <taxon>Promicromonosporaceae</taxon>
        <taxon>Myceligenerans</taxon>
    </lineage>
</organism>
<keyword evidence="11" id="KW-1185">Reference proteome</keyword>
<dbReference type="GO" id="GO:0016874">
    <property type="term" value="F:ligase activity"/>
    <property type="evidence" value="ECO:0007669"/>
    <property type="project" value="UniProtKB-KW"/>
</dbReference>
<dbReference type="EC" id="6.1.1.2" evidence="8"/>
<keyword evidence="3 8" id="KW-0547">Nucleotide-binding</keyword>
<dbReference type="HAMAP" id="MF_00140_B">
    <property type="entry name" value="Trp_tRNA_synth_B"/>
    <property type="match status" value="1"/>
</dbReference>
<dbReference type="PANTHER" id="PTHR43766">
    <property type="entry name" value="TRYPTOPHAN--TRNA LIGASE, MITOCHONDRIAL"/>
    <property type="match status" value="1"/>
</dbReference>
<comment type="caution">
    <text evidence="8">Lacks conserved residue(s) required for the propagation of feature annotation.</text>
</comment>
<proteinExistence type="inferred from homology"/>
<evidence type="ECO:0000256" key="9">
    <source>
        <dbReference type="RuleBase" id="RU363036"/>
    </source>
</evidence>
<evidence type="ECO:0000256" key="8">
    <source>
        <dbReference type="HAMAP-Rule" id="MF_00140"/>
    </source>
</evidence>
<feature type="binding site" evidence="8">
    <location>
        <position position="154"/>
    </location>
    <ligand>
        <name>L-tryptophan</name>
        <dbReference type="ChEBI" id="CHEBI:57912"/>
    </ligand>
</feature>
<dbReference type="Proteomes" id="UP001501094">
    <property type="component" value="Unassembled WGS sequence"/>
</dbReference>
<feature type="short sequence motif" description="'KMSKS' region" evidence="8">
    <location>
        <begin position="215"/>
        <end position="219"/>
    </location>
</feature>
<dbReference type="InterPro" id="IPR002306">
    <property type="entry name" value="Trp-tRNA-ligase"/>
</dbReference>
<comment type="catalytic activity">
    <reaction evidence="7 8">
        <text>tRNA(Trp) + L-tryptophan + ATP = L-tryptophyl-tRNA(Trp) + AMP + diphosphate + H(+)</text>
        <dbReference type="Rhea" id="RHEA:24080"/>
        <dbReference type="Rhea" id="RHEA-COMP:9671"/>
        <dbReference type="Rhea" id="RHEA-COMP:9705"/>
        <dbReference type="ChEBI" id="CHEBI:15378"/>
        <dbReference type="ChEBI" id="CHEBI:30616"/>
        <dbReference type="ChEBI" id="CHEBI:33019"/>
        <dbReference type="ChEBI" id="CHEBI:57912"/>
        <dbReference type="ChEBI" id="CHEBI:78442"/>
        <dbReference type="ChEBI" id="CHEBI:78535"/>
        <dbReference type="ChEBI" id="CHEBI:456215"/>
        <dbReference type="EC" id="6.1.1.2"/>
    </reaction>
</comment>
<evidence type="ECO:0000313" key="10">
    <source>
        <dbReference type="EMBL" id="GAA1853073.1"/>
    </source>
</evidence>
<dbReference type="PANTHER" id="PTHR43766:SF1">
    <property type="entry name" value="TRYPTOPHAN--TRNA LIGASE, MITOCHONDRIAL"/>
    <property type="match status" value="1"/>
</dbReference>
<dbReference type="NCBIfam" id="TIGR00233">
    <property type="entry name" value="trpS"/>
    <property type="match status" value="1"/>
</dbReference>
<dbReference type="Gene3D" id="1.10.240.10">
    <property type="entry name" value="Tyrosyl-Transfer RNA Synthetase"/>
    <property type="match status" value="1"/>
</dbReference>
<protein>
    <recommendedName>
        <fullName evidence="8">Tryptophan--tRNA ligase</fullName>
        <ecNumber evidence="8">6.1.1.2</ecNumber>
    </recommendedName>
    <alternativeName>
        <fullName evidence="8">Tryptophanyl-tRNA synthetase</fullName>
        <shortName evidence="8">TrpRS</shortName>
    </alternativeName>
</protein>
<dbReference type="InterPro" id="IPR024109">
    <property type="entry name" value="Trp-tRNA-ligase_bac-type"/>
</dbReference>
<evidence type="ECO:0000256" key="3">
    <source>
        <dbReference type="ARBA" id="ARBA00022741"/>
    </source>
</evidence>
<dbReference type="Pfam" id="PF00579">
    <property type="entry name" value="tRNA-synt_1b"/>
    <property type="match status" value="1"/>
</dbReference>
<comment type="caution">
    <text evidence="10">The sequence shown here is derived from an EMBL/GenBank/DDBJ whole genome shotgun (WGS) entry which is preliminary data.</text>
</comment>
<feature type="binding site" evidence="8">
    <location>
        <position position="206"/>
    </location>
    <ligand>
        <name>ATP</name>
        <dbReference type="ChEBI" id="CHEBI:30616"/>
    </ligand>
</feature>
<reference evidence="10 11" key="1">
    <citation type="journal article" date="2019" name="Int. J. Syst. Evol. Microbiol.">
        <title>The Global Catalogue of Microorganisms (GCM) 10K type strain sequencing project: providing services to taxonomists for standard genome sequencing and annotation.</title>
        <authorList>
            <consortium name="The Broad Institute Genomics Platform"/>
            <consortium name="The Broad Institute Genome Sequencing Center for Infectious Disease"/>
            <person name="Wu L."/>
            <person name="Ma J."/>
        </authorList>
    </citation>
    <scope>NUCLEOTIDE SEQUENCE [LARGE SCALE GENOMIC DNA]</scope>
    <source>
        <strain evidence="10 11">JCM 14326</strain>
    </source>
</reference>
<evidence type="ECO:0000256" key="5">
    <source>
        <dbReference type="ARBA" id="ARBA00022917"/>
    </source>
</evidence>
<evidence type="ECO:0000256" key="6">
    <source>
        <dbReference type="ARBA" id="ARBA00023146"/>
    </source>
</evidence>
<keyword evidence="4 8" id="KW-0067">ATP-binding</keyword>
<feature type="binding site" evidence="8">
    <location>
        <begin position="215"/>
        <end position="219"/>
    </location>
    <ligand>
        <name>ATP</name>
        <dbReference type="ChEBI" id="CHEBI:30616"/>
    </ligand>
</feature>
<evidence type="ECO:0000256" key="2">
    <source>
        <dbReference type="ARBA" id="ARBA00022598"/>
    </source>
</evidence>
<comment type="subcellular location">
    <subcellularLocation>
        <location evidence="8">Cytoplasm</location>
    </subcellularLocation>
</comment>
<evidence type="ECO:0000256" key="7">
    <source>
        <dbReference type="ARBA" id="ARBA00049929"/>
    </source>
</evidence>
<accession>A0ABN2N562</accession>
<dbReference type="InterPro" id="IPR014729">
    <property type="entry name" value="Rossmann-like_a/b/a_fold"/>
</dbReference>
<feature type="binding site" evidence="8">
    <location>
        <begin position="37"/>
        <end position="38"/>
    </location>
    <ligand>
        <name>ATP</name>
        <dbReference type="ChEBI" id="CHEBI:30616"/>
    </ligand>
</feature>
<evidence type="ECO:0000313" key="11">
    <source>
        <dbReference type="Proteomes" id="UP001501094"/>
    </source>
</evidence>